<keyword evidence="3" id="KW-1185">Reference proteome</keyword>
<gene>
    <name evidence="2" type="ORF">OPS25_02580</name>
</gene>
<protein>
    <submittedName>
        <fullName evidence="2">SoxR reducing system RseC family protein</fullName>
    </submittedName>
</protein>
<feature type="transmembrane region" description="Helical" evidence="1">
    <location>
        <begin position="109"/>
        <end position="127"/>
    </location>
</feature>
<reference evidence="2" key="1">
    <citation type="submission" date="2022-11" db="EMBL/GenBank/DDBJ databases">
        <title>Alteromonas sp. nov., isolated from sea water of the Qingdao.</title>
        <authorList>
            <person name="Wang Q."/>
        </authorList>
    </citation>
    <scope>NUCLEOTIDE SEQUENCE</scope>
    <source>
        <strain evidence="2">ASW11-7</strain>
    </source>
</reference>
<dbReference type="Pfam" id="PF04246">
    <property type="entry name" value="RseC_MucC"/>
    <property type="match status" value="1"/>
</dbReference>
<sequence>MIVENATVISVHGDMVTVEAAIKTTCNGCQVNEECGTGVVSRALAPKTQQLTIKTPMVVKVGDVVKVGVPEVGILTASAWLYLMPLAVLLISALFFSSLFPLLGLNSEIWVILASILVTFIGFGFTSRRLKSIDSTKYQPVILSTNGQNVNG</sequence>
<dbReference type="Proteomes" id="UP001142810">
    <property type="component" value="Unassembled WGS sequence"/>
</dbReference>
<dbReference type="InterPro" id="IPR026268">
    <property type="entry name" value="RseC"/>
</dbReference>
<keyword evidence="1" id="KW-0472">Membrane</keyword>
<dbReference type="PANTHER" id="PTHR35867">
    <property type="entry name" value="PROTEIN RSEC"/>
    <property type="match status" value="1"/>
</dbReference>
<keyword evidence="1" id="KW-0812">Transmembrane</keyword>
<feature type="transmembrane region" description="Helical" evidence="1">
    <location>
        <begin position="80"/>
        <end position="103"/>
    </location>
</feature>
<accession>A0ABT3P3T5</accession>
<evidence type="ECO:0000313" key="3">
    <source>
        <dbReference type="Proteomes" id="UP001142810"/>
    </source>
</evidence>
<dbReference type="RefSeq" id="WP_265616081.1">
    <property type="nucleotide sequence ID" value="NZ_JAPFRD010000002.1"/>
</dbReference>
<dbReference type="PANTHER" id="PTHR35867:SF1">
    <property type="entry name" value="PROTEIN RSEC"/>
    <property type="match status" value="1"/>
</dbReference>
<proteinExistence type="predicted"/>
<evidence type="ECO:0000256" key="1">
    <source>
        <dbReference type="SAM" id="Phobius"/>
    </source>
</evidence>
<evidence type="ECO:0000313" key="2">
    <source>
        <dbReference type="EMBL" id="MCW8107387.1"/>
    </source>
</evidence>
<dbReference type="InterPro" id="IPR007359">
    <property type="entry name" value="SigmaE_reg_RseC_MucC"/>
</dbReference>
<comment type="caution">
    <text evidence="2">The sequence shown here is derived from an EMBL/GenBank/DDBJ whole genome shotgun (WGS) entry which is preliminary data.</text>
</comment>
<keyword evidence="1" id="KW-1133">Transmembrane helix</keyword>
<dbReference type="PIRSF" id="PIRSF004923">
    <property type="entry name" value="RseC"/>
    <property type="match status" value="1"/>
</dbReference>
<organism evidence="2 3">
    <name type="scientific">Alteromonas aquimaris</name>
    <dbReference type="NCBI Taxonomy" id="2998417"/>
    <lineage>
        <taxon>Bacteria</taxon>
        <taxon>Pseudomonadati</taxon>
        <taxon>Pseudomonadota</taxon>
        <taxon>Gammaproteobacteria</taxon>
        <taxon>Alteromonadales</taxon>
        <taxon>Alteromonadaceae</taxon>
        <taxon>Alteromonas/Salinimonas group</taxon>
        <taxon>Alteromonas</taxon>
    </lineage>
</organism>
<dbReference type="EMBL" id="JAPFRD010000002">
    <property type="protein sequence ID" value="MCW8107387.1"/>
    <property type="molecule type" value="Genomic_DNA"/>
</dbReference>
<name>A0ABT3P3T5_9ALTE</name>